<dbReference type="GeneID" id="104611169"/>
<feature type="compositionally biased region" description="Low complexity" evidence="1">
    <location>
        <begin position="261"/>
        <end position="272"/>
    </location>
</feature>
<feature type="compositionally biased region" description="Basic and acidic residues" evidence="1">
    <location>
        <begin position="221"/>
        <end position="233"/>
    </location>
</feature>
<dbReference type="KEGG" id="nnu:104611169"/>
<dbReference type="Proteomes" id="UP000189703">
    <property type="component" value="Unplaced"/>
</dbReference>
<dbReference type="STRING" id="4432.A0A1U8BIB2"/>
<dbReference type="FunCoup" id="A0A1U8BIB2">
    <property type="interactions" value="580"/>
</dbReference>
<evidence type="ECO:0000313" key="2">
    <source>
        <dbReference type="Proteomes" id="UP000189703"/>
    </source>
</evidence>
<feature type="compositionally biased region" description="Acidic residues" evidence="1">
    <location>
        <begin position="183"/>
        <end position="194"/>
    </location>
</feature>
<dbReference type="OrthoDB" id="1723663at2759"/>
<dbReference type="eggNOG" id="ENOG502S0G4">
    <property type="taxonomic scope" value="Eukaryota"/>
</dbReference>
<feature type="compositionally biased region" description="Basic and acidic residues" evidence="1">
    <location>
        <begin position="83"/>
        <end position="99"/>
    </location>
</feature>
<evidence type="ECO:0000313" key="3">
    <source>
        <dbReference type="RefSeq" id="XP_010276420.1"/>
    </source>
</evidence>
<feature type="compositionally biased region" description="Low complexity" evidence="1">
    <location>
        <begin position="156"/>
        <end position="168"/>
    </location>
</feature>
<feature type="compositionally biased region" description="Polar residues" evidence="1">
    <location>
        <begin position="100"/>
        <end position="110"/>
    </location>
</feature>
<dbReference type="PANTHER" id="PTHR35103">
    <property type="entry name" value="OS06G0115700 PROTEIN"/>
    <property type="match status" value="1"/>
</dbReference>
<evidence type="ECO:0000256" key="1">
    <source>
        <dbReference type="SAM" id="MobiDB-lite"/>
    </source>
</evidence>
<dbReference type="AlphaFoldDB" id="A0A1U8BIB2"/>
<reference evidence="3" key="1">
    <citation type="submission" date="2025-08" db="UniProtKB">
        <authorList>
            <consortium name="RefSeq"/>
        </authorList>
    </citation>
    <scope>IDENTIFICATION</scope>
</reference>
<dbReference type="InParanoid" id="A0A1U8BIB2"/>
<feature type="region of interest" description="Disordered" evidence="1">
    <location>
        <begin position="148"/>
        <end position="285"/>
    </location>
</feature>
<dbReference type="PANTHER" id="PTHR35103:SF1">
    <property type="entry name" value="OS06G0115700 PROTEIN"/>
    <property type="match status" value="1"/>
</dbReference>
<protein>
    <submittedName>
        <fullName evidence="3">Uncharacterized protein LOC104611169</fullName>
    </submittedName>
</protein>
<proteinExistence type="predicted"/>
<dbReference type="OMA" id="ISPMDAI"/>
<accession>A0A1U8BIB2</accession>
<gene>
    <name evidence="3" type="primary">LOC104611169</name>
</gene>
<organism evidence="2 3">
    <name type="scientific">Nelumbo nucifera</name>
    <name type="common">Sacred lotus</name>
    <dbReference type="NCBI Taxonomy" id="4432"/>
    <lineage>
        <taxon>Eukaryota</taxon>
        <taxon>Viridiplantae</taxon>
        <taxon>Streptophyta</taxon>
        <taxon>Embryophyta</taxon>
        <taxon>Tracheophyta</taxon>
        <taxon>Spermatophyta</taxon>
        <taxon>Magnoliopsida</taxon>
        <taxon>Proteales</taxon>
        <taxon>Nelumbonaceae</taxon>
        <taxon>Nelumbo</taxon>
    </lineage>
</organism>
<feature type="region of interest" description="Disordered" evidence="1">
    <location>
        <begin position="83"/>
        <end position="120"/>
    </location>
</feature>
<dbReference type="RefSeq" id="XP_010276420.1">
    <property type="nucleotide sequence ID" value="XM_010278118.2"/>
</dbReference>
<name>A0A1U8BIB2_NELNU</name>
<sequence>MVVALGPGKFYGSSLPRPWIYTNVKLSDEGRVDPPLPVLEPLLSWANDAHWSMGGLSFKRCRLQGRIEGSVKKLRAQQEKQLKNKLKAKETEKNLKKSNIDVSTSPNADPSPSPFTRRGDFLVDEDDLVEEERPTVRFRRLRKKVVHENAKEKVSPVRSSARRSAASPASPPPAPSRRVDGINADDSEEEEVEETPVARLRRAARKLGDDFDKVVGGPALKKVETDGGKRKDASANGSIIAGRSRGSPLKKNKRTREGEKIINSSSPSPISPMDAIASRTRSRRS</sequence>
<keyword evidence="2" id="KW-1185">Reference proteome</keyword>